<feature type="compositionally biased region" description="Basic and acidic residues" evidence="2">
    <location>
        <begin position="20"/>
        <end position="29"/>
    </location>
</feature>
<evidence type="ECO:0000313" key="4">
    <source>
        <dbReference type="EMBL" id="QCC46444.1"/>
    </source>
</evidence>
<feature type="region of interest" description="Disordered" evidence="2">
    <location>
        <begin position="238"/>
        <end position="301"/>
    </location>
</feature>
<keyword evidence="1" id="KW-0862">Zinc</keyword>
<evidence type="ECO:0000313" key="7">
    <source>
        <dbReference type="Proteomes" id="UP000296733"/>
    </source>
</evidence>
<dbReference type="GO" id="GO:0008270">
    <property type="term" value="F:zinc ion binding"/>
    <property type="evidence" value="ECO:0007669"/>
    <property type="project" value="UniProtKB-KW"/>
</dbReference>
<dbReference type="Pfam" id="PF04434">
    <property type="entry name" value="SWIM"/>
    <property type="match status" value="1"/>
</dbReference>
<reference evidence="5 6" key="1">
    <citation type="submission" date="2016-10" db="EMBL/GenBank/DDBJ databases">
        <authorList>
            <person name="de Groot N.N."/>
        </authorList>
    </citation>
    <scope>NUCLEOTIDE SEQUENCE [LARGE SCALE GENOMIC DNA]</scope>
    <source>
        <strain evidence="5 6">CGMCC 1.10331</strain>
    </source>
</reference>
<gene>
    <name evidence="4" type="ORF">DV707_01415</name>
    <name evidence="5" type="ORF">SAMN04488133_1276</name>
</gene>
<dbReference type="OrthoDB" id="166762at2157"/>
<feature type="region of interest" description="Disordered" evidence="2">
    <location>
        <begin position="1"/>
        <end position="56"/>
    </location>
</feature>
<evidence type="ECO:0000313" key="6">
    <source>
        <dbReference type="Proteomes" id="UP000236740"/>
    </source>
</evidence>
<sequence>MTHIRNPPASGKAAVSSDTAPDRSRDARPADGTASGDRRGSTATDGRGRTFPADGYDGRAYRARAEPMVVRPLRDGRYVVESDGGTYVVAAERTTCTCPDSAIRGARCKHIRRVSLEIEAGNVPGPNERERVCAVCGGRTFGPIDDGGPALCARHEHAPGDLVRDRETGTLLAVVEAVGERADETPTDEGRLVSEYETNAAYGGQEPVFAAVYVESLPADADGGRRYLFPASRLQHLDESRAPEKRRGCGERGIGDGGESGVKDGDESGVGNDGIGSHRDAAADTPPLLDAVVDVTDVGQP</sequence>
<evidence type="ECO:0000256" key="2">
    <source>
        <dbReference type="SAM" id="MobiDB-lite"/>
    </source>
</evidence>
<evidence type="ECO:0000313" key="5">
    <source>
        <dbReference type="EMBL" id="SEF98886.1"/>
    </source>
</evidence>
<keyword evidence="6" id="KW-1185">Reference proteome</keyword>
<feature type="domain" description="SWIM-type" evidence="3">
    <location>
        <begin position="87"/>
        <end position="119"/>
    </location>
</feature>
<dbReference type="EMBL" id="FNVN01000001">
    <property type="protein sequence ID" value="SEF98886.1"/>
    <property type="molecule type" value="Genomic_DNA"/>
</dbReference>
<proteinExistence type="predicted"/>
<dbReference type="EMBL" id="CP031311">
    <property type="protein sequence ID" value="QCC46444.1"/>
    <property type="molecule type" value="Genomic_DNA"/>
</dbReference>
<organism evidence="5 6">
    <name type="scientific">Halobellus limi</name>
    <dbReference type="NCBI Taxonomy" id="699433"/>
    <lineage>
        <taxon>Archaea</taxon>
        <taxon>Methanobacteriati</taxon>
        <taxon>Methanobacteriota</taxon>
        <taxon>Stenosarchaea group</taxon>
        <taxon>Halobacteria</taxon>
        <taxon>Halobacteriales</taxon>
        <taxon>Haloferacaceae</taxon>
        <taxon>Halobellus</taxon>
    </lineage>
</organism>
<evidence type="ECO:0000259" key="3">
    <source>
        <dbReference type="PROSITE" id="PS50966"/>
    </source>
</evidence>
<feature type="compositionally biased region" description="Basic and acidic residues" evidence="2">
    <location>
        <begin position="238"/>
        <end position="254"/>
    </location>
</feature>
<dbReference type="AlphaFoldDB" id="A0A1H5WHU9"/>
<evidence type="ECO:0000256" key="1">
    <source>
        <dbReference type="PROSITE-ProRule" id="PRU00325"/>
    </source>
</evidence>
<dbReference type="KEGG" id="hlm:DV707_01415"/>
<keyword evidence="1" id="KW-0479">Metal-binding</keyword>
<dbReference type="Proteomes" id="UP000236740">
    <property type="component" value="Unassembled WGS sequence"/>
</dbReference>
<dbReference type="Proteomes" id="UP000296733">
    <property type="component" value="Chromosome"/>
</dbReference>
<dbReference type="PROSITE" id="PS50966">
    <property type="entry name" value="ZF_SWIM"/>
    <property type="match status" value="1"/>
</dbReference>
<protein>
    <submittedName>
        <fullName evidence="4 5">SWIM zinc finger</fullName>
    </submittedName>
</protein>
<accession>A0A1H5WHU9</accession>
<dbReference type="InterPro" id="IPR007527">
    <property type="entry name" value="Znf_SWIM"/>
</dbReference>
<name>A0A1H5WHU9_9EURY</name>
<reference evidence="4 7" key="2">
    <citation type="journal article" date="2019" name="Nat. Commun.">
        <title>A new type of DNA phosphorothioation-based antiviral system in archaea.</title>
        <authorList>
            <person name="Xiong L."/>
            <person name="Liu S."/>
            <person name="Chen S."/>
            <person name="Xiao Y."/>
            <person name="Zhu B."/>
            <person name="Gao Y."/>
            <person name="Zhang Y."/>
            <person name="Chen B."/>
            <person name="Luo J."/>
            <person name="Deng Z."/>
            <person name="Chen X."/>
            <person name="Wang L."/>
            <person name="Chen S."/>
        </authorList>
    </citation>
    <scope>NUCLEOTIDE SEQUENCE [LARGE SCALE GENOMIC DNA]</scope>
    <source>
        <strain evidence="4 7">CGMCC 1.10331</strain>
    </source>
</reference>
<keyword evidence="1" id="KW-0863">Zinc-finger</keyword>